<organism evidence="2 3">
    <name type="scientific">Vogesella fluminis</name>
    <dbReference type="NCBI Taxonomy" id="1069161"/>
    <lineage>
        <taxon>Bacteria</taxon>
        <taxon>Pseudomonadati</taxon>
        <taxon>Pseudomonadota</taxon>
        <taxon>Betaproteobacteria</taxon>
        <taxon>Neisseriales</taxon>
        <taxon>Chromobacteriaceae</taxon>
        <taxon>Vogesella</taxon>
    </lineage>
</organism>
<sequence>MKYFISYAQNFEDVVLWRALKDIKSGFYVDVGANDPVIDSVTLAFYKKGWNGINIEPLDIHHKELLKNRPRDINLCCAAGSESGSFKIYDVKDVRGWATMDANVANEHIKAGHEVEEKIVNVEKLNDILYSHNPKEIHFLKIDVEGAEIEVLNGLDLKKWRPWIILAEVRKPNGELPDNSEWENIILVNHYKRSYFDGINVFYVANEHYTRLHQLVSVPPNILDGFIKYSEWQTGRYAEKLEKLIKDKDEELSRIDVNELKARVVELDDVIKNIYGSISWKITKPLRFMNWIKKKCSNN</sequence>
<dbReference type="InterPro" id="IPR053202">
    <property type="entry name" value="EGF_Rcpt_Signaling_Reg"/>
</dbReference>
<dbReference type="PANTHER" id="PTHR34009">
    <property type="entry name" value="PROTEIN STAR"/>
    <property type="match status" value="1"/>
</dbReference>
<feature type="domain" description="Methyltransferase FkbM" evidence="1">
    <location>
        <begin position="30"/>
        <end position="187"/>
    </location>
</feature>
<keyword evidence="3" id="KW-1185">Reference proteome</keyword>
<accession>A0ABQ3HA57</accession>
<name>A0ABQ3HA57_9NEIS</name>
<dbReference type="Gene3D" id="3.40.50.150">
    <property type="entry name" value="Vaccinia Virus protein VP39"/>
    <property type="match status" value="1"/>
</dbReference>
<proteinExistence type="predicted"/>
<dbReference type="PANTHER" id="PTHR34009:SF2">
    <property type="entry name" value="PROTEIN STAR"/>
    <property type="match status" value="1"/>
</dbReference>
<reference evidence="3" key="1">
    <citation type="journal article" date="2019" name="Int. J. Syst. Evol. Microbiol.">
        <title>The Global Catalogue of Microorganisms (GCM) 10K type strain sequencing project: providing services to taxonomists for standard genome sequencing and annotation.</title>
        <authorList>
            <consortium name="The Broad Institute Genomics Platform"/>
            <consortium name="The Broad Institute Genome Sequencing Center for Infectious Disease"/>
            <person name="Wu L."/>
            <person name="Ma J."/>
        </authorList>
    </citation>
    <scope>NUCLEOTIDE SEQUENCE [LARGE SCALE GENOMIC DNA]</scope>
    <source>
        <strain evidence="3">KCTC 23713</strain>
    </source>
</reference>
<evidence type="ECO:0000313" key="3">
    <source>
        <dbReference type="Proteomes" id="UP000662678"/>
    </source>
</evidence>
<dbReference type="InterPro" id="IPR006342">
    <property type="entry name" value="FkbM_mtfrase"/>
</dbReference>
<dbReference type="Proteomes" id="UP000662678">
    <property type="component" value="Unassembled WGS sequence"/>
</dbReference>
<dbReference type="Pfam" id="PF05050">
    <property type="entry name" value="Methyltransf_21"/>
    <property type="match status" value="1"/>
</dbReference>
<dbReference type="EMBL" id="BMYP01000025">
    <property type="protein sequence ID" value="GHD78503.1"/>
    <property type="molecule type" value="Genomic_DNA"/>
</dbReference>
<gene>
    <name evidence="2" type="ORF">GCM10011419_20650</name>
</gene>
<dbReference type="SUPFAM" id="SSF53335">
    <property type="entry name" value="S-adenosyl-L-methionine-dependent methyltransferases"/>
    <property type="match status" value="1"/>
</dbReference>
<dbReference type="NCBIfam" id="TIGR01444">
    <property type="entry name" value="fkbM_fam"/>
    <property type="match status" value="1"/>
</dbReference>
<dbReference type="RefSeq" id="WP_189353571.1">
    <property type="nucleotide sequence ID" value="NZ_BMYP01000025.1"/>
</dbReference>
<protein>
    <recommendedName>
        <fullName evidence="1">Methyltransferase FkbM domain-containing protein</fullName>
    </recommendedName>
</protein>
<evidence type="ECO:0000259" key="1">
    <source>
        <dbReference type="Pfam" id="PF05050"/>
    </source>
</evidence>
<comment type="caution">
    <text evidence="2">The sequence shown here is derived from an EMBL/GenBank/DDBJ whole genome shotgun (WGS) entry which is preliminary data.</text>
</comment>
<evidence type="ECO:0000313" key="2">
    <source>
        <dbReference type="EMBL" id="GHD78503.1"/>
    </source>
</evidence>
<dbReference type="InterPro" id="IPR029063">
    <property type="entry name" value="SAM-dependent_MTases_sf"/>
</dbReference>